<evidence type="ECO:0000313" key="12">
    <source>
        <dbReference type="Proteomes" id="UP000188603"/>
    </source>
</evidence>
<dbReference type="OrthoDB" id="9802919at2"/>
<evidence type="ECO:0000256" key="1">
    <source>
        <dbReference type="ARBA" id="ARBA00000677"/>
    </source>
</evidence>
<evidence type="ECO:0000313" key="11">
    <source>
        <dbReference type="EMBL" id="AQS55008.1"/>
    </source>
</evidence>
<evidence type="ECO:0000256" key="8">
    <source>
        <dbReference type="RuleBase" id="RU003993"/>
    </source>
</evidence>
<protein>
    <recommendedName>
        <fullName evidence="4 8">Signal peptidase I</fullName>
        <ecNumber evidence="4 8">3.4.21.89</ecNumber>
    </recommendedName>
</protein>
<dbReference type="InterPro" id="IPR000223">
    <property type="entry name" value="Pept_S26A_signal_pept_1"/>
</dbReference>
<feature type="active site" evidence="7">
    <location>
        <position position="77"/>
    </location>
</feature>
<feature type="domain" description="Peptidase S26" evidence="10">
    <location>
        <begin position="5"/>
        <end position="162"/>
    </location>
</feature>
<sequence>MKFFRWGIALALVIVLLIAVDQLGVAFSVVNGTSMEPTLQDGDRLLINKFYFMVNTPHRKDVVTFEDPQQEGRYLVKRVVGVPGDTVEIRESELYVNGKKVTEQYIDTDIEDGNYGPVKVKPGTVFVMGDNRHKYASRDSRYKSVGLVPFELLEGKIEFIIWRPSLMAHL</sequence>
<dbReference type="InterPro" id="IPR019757">
    <property type="entry name" value="Pept_S26A_signal_pept_1_Lys-AS"/>
</dbReference>
<evidence type="ECO:0000256" key="4">
    <source>
        <dbReference type="ARBA" id="ARBA00013208"/>
    </source>
</evidence>
<dbReference type="AlphaFoldDB" id="A0A1U9K4Q3"/>
<evidence type="ECO:0000256" key="3">
    <source>
        <dbReference type="ARBA" id="ARBA00009370"/>
    </source>
</evidence>
<dbReference type="Pfam" id="PF10502">
    <property type="entry name" value="Peptidase_S26"/>
    <property type="match status" value="1"/>
</dbReference>
<dbReference type="PANTHER" id="PTHR43390:SF1">
    <property type="entry name" value="CHLOROPLAST PROCESSING PEPTIDASE"/>
    <property type="match status" value="1"/>
</dbReference>
<dbReference type="CDD" id="cd06530">
    <property type="entry name" value="S26_SPase_I"/>
    <property type="match status" value="1"/>
</dbReference>
<proteinExistence type="inferred from homology"/>
<dbReference type="STRING" id="1471761.B0W44_03710"/>
<dbReference type="EMBL" id="CP019699">
    <property type="protein sequence ID" value="AQS55008.1"/>
    <property type="molecule type" value="Genomic_DNA"/>
</dbReference>
<evidence type="ECO:0000256" key="5">
    <source>
        <dbReference type="ARBA" id="ARBA00022670"/>
    </source>
</evidence>
<dbReference type="Gene3D" id="2.10.109.10">
    <property type="entry name" value="Umud Fragment, subunit A"/>
    <property type="match status" value="1"/>
</dbReference>
<dbReference type="GO" id="GO:0004252">
    <property type="term" value="F:serine-type endopeptidase activity"/>
    <property type="evidence" value="ECO:0007669"/>
    <property type="project" value="InterPro"/>
</dbReference>
<evidence type="ECO:0000256" key="9">
    <source>
        <dbReference type="RuleBase" id="RU362042"/>
    </source>
</evidence>
<dbReference type="NCBIfam" id="TIGR02227">
    <property type="entry name" value="sigpep_I_bact"/>
    <property type="match status" value="1"/>
</dbReference>
<reference evidence="11 12" key="1">
    <citation type="journal article" date="2015" name="Int. J. Syst. Evol. Microbiol.">
        <title>Novibacillus thermophilus gen. nov., sp. nov., a Gram-staining-negative and moderately thermophilic member of the family Thermoactinomycetaceae.</title>
        <authorList>
            <person name="Yang G."/>
            <person name="Chen J."/>
            <person name="Zhou S."/>
        </authorList>
    </citation>
    <scope>NUCLEOTIDE SEQUENCE [LARGE SCALE GENOMIC DNA]</scope>
    <source>
        <strain evidence="11 12">SG-1</strain>
    </source>
</reference>
<dbReference type="PRINTS" id="PR00727">
    <property type="entry name" value="LEADERPTASE"/>
</dbReference>
<dbReference type="Proteomes" id="UP000188603">
    <property type="component" value="Chromosome"/>
</dbReference>
<name>A0A1U9K4Q3_9BACL</name>
<comment type="subcellular location">
    <subcellularLocation>
        <location evidence="2">Cell membrane</location>
        <topology evidence="2">Single-pass type II membrane protein</topology>
    </subcellularLocation>
    <subcellularLocation>
        <location evidence="9">Membrane</location>
        <topology evidence="9">Single-pass type II membrane protein</topology>
    </subcellularLocation>
</comment>
<dbReference type="EC" id="3.4.21.89" evidence="4 8"/>
<dbReference type="GO" id="GO:0005886">
    <property type="term" value="C:plasma membrane"/>
    <property type="evidence" value="ECO:0007669"/>
    <property type="project" value="UniProtKB-SubCell"/>
</dbReference>
<dbReference type="SUPFAM" id="SSF51306">
    <property type="entry name" value="LexA/Signal peptidase"/>
    <property type="match status" value="1"/>
</dbReference>
<dbReference type="PROSITE" id="PS00760">
    <property type="entry name" value="SPASE_I_2"/>
    <property type="match status" value="1"/>
</dbReference>
<organism evidence="11 12">
    <name type="scientific">Novibacillus thermophilus</name>
    <dbReference type="NCBI Taxonomy" id="1471761"/>
    <lineage>
        <taxon>Bacteria</taxon>
        <taxon>Bacillati</taxon>
        <taxon>Bacillota</taxon>
        <taxon>Bacilli</taxon>
        <taxon>Bacillales</taxon>
        <taxon>Thermoactinomycetaceae</taxon>
        <taxon>Novibacillus</taxon>
    </lineage>
</organism>
<comment type="similarity">
    <text evidence="3 9">Belongs to the peptidase S26 family.</text>
</comment>
<evidence type="ECO:0000256" key="6">
    <source>
        <dbReference type="ARBA" id="ARBA00022801"/>
    </source>
</evidence>
<dbReference type="GO" id="GO:0009003">
    <property type="term" value="F:signal peptidase activity"/>
    <property type="evidence" value="ECO:0007669"/>
    <property type="project" value="UniProtKB-EC"/>
</dbReference>
<keyword evidence="12" id="KW-1185">Reference proteome</keyword>
<dbReference type="RefSeq" id="WP_077718828.1">
    <property type="nucleotide sequence ID" value="NZ_CP019699.1"/>
</dbReference>
<comment type="catalytic activity">
    <reaction evidence="1 8">
        <text>Cleavage of hydrophobic, N-terminal signal or leader sequences from secreted and periplasmic proteins.</text>
        <dbReference type="EC" id="3.4.21.89"/>
    </reaction>
</comment>
<dbReference type="GO" id="GO:0006465">
    <property type="term" value="P:signal peptide processing"/>
    <property type="evidence" value="ECO:0007669"/>
    <property type="project" value="InterPro"/>
</dbReference>
<accession>A0A1U9K4Q3</accession>
<evidence type="ECO:0000259" key="10">
    <source>
        <dbReference type="Pfam" id="PF10502"/>
    </source>
</evidence>
<dbReference type="KEGG" id="ntr:B0W44_03710"/>
<dbReference type="PROSITE" id="PS00501">
    <property type="entry name" value="SPASE_I_1"/>
    <property type="match status" value="1"/>
</dbReference>
<keyword evidence="5 8" id="KW-0645">Protease</keyword>
<keyword evidence="6 8" id="KW-0378">Hydrolase</keyword>
<evidence type="ECO:0000256" key="2">
    <source>
        <dbReference type="ARBA" id="ARBA00004401"/>
    </source>
</evidence>
<gene>
    <name evidence="11" type="ORF">B0W44_03710</name>
</gene>
<feature type="active site" evidence="7">
    <location>
        <position position="34"/>
    </location>
</feature>
<dbReference type="InterPro" id="IPR036286">
    <property type="entry name" value="LexA/Signal_pep-like_sf"/>
</dbReference>
<dbReference type="InterPro" id="IPR019756">
    <property type="entry name" value="Pept_S26A_signal_pept_1_Ser-AS"/>
</dbReference>
<dbReference type="InterPro" id="IPR019533">
    <property type="entry name" value="Peptidase_S26"/>
</dbReference>
<evidence type="ECO:0000256" key="7">
    <source>
        <dbReference type="PIRSR" id="PIRSR600223-1"/>
    </source>
</evidence>
<dbReference type="PANTHER" id="PTHR43390">
    <property type="entry name" value="SIGNAL PEPTIDASE I"/>
    <property type="match status" value="1"/>
</dbReference>